<accession>A0ABQ0AVW6</accession>
<evidence type="ECO:0000313" key="4">
    <source>
        <dbReference type="Proteomes" id="UP001600894"/>
    </source>
</evidence>
<dbReference type="PANTHER" id="PTHR47837">
    <property type="entry name" value="GTP PYROPHOSPHOKINASE YJBM"/>
    <property type="match status" value="1"/>
</dbReference>
<dbReference type="Pfam" id="PF04607">
    <property type="entry name" value="RelA_SpoT"/>
    <property type="match status" value="1"/>
</dbReference>
<comment type="caution">
    <text evidence="3">The sequence shown here is derived from an EMBL/GenBank/DDBJ whole genome shotgun (WGS) entry which is preliminary data.</text>
</comment>
<evidence type="ECO:0000259" key="2">
    <source>
        <dbReference type="SMART" id="SM00954"/>
    </source>
</evidence>
<dbReference type="Gene3D" id="3.30.460.10">
    <property type="entry name" value="Beta Polymerase, domain 2"/>
    <property type="match status" value="1"/>
</dbReference>
<dbReference type="RefSeq" id="WP_176254723.1">
    <property type="nucleotide sequence ID" value="NZ_BAABXL010000001.1"/>
</dbReference>
<name>A0ABQ0AVW6_9FIRM</name>
<keyword evidence="4" id="KW-1185">Reference proteome</keyword>
<dbReference type="SUPFAM" id="SSF81301">
    <property type="entry name" value="Nucleotidyltransferase"/>
    <property type="match status" value="1"/>
</dbReference>
<dbReference type="InterPro" id="IPR052366">
    <property type="entry name" value="GTP_Pyrophosphokinase"/>
</dbReference>
<organism evidence="3 4">
    <name type="scientific">Enterocloster alcoholdehydrogenati</name>
    <dbReference type="NCBI Taxonomy" id="2547410"/>
    <lineage>
        <taxon>Bacteria</taxon>
        <taxon>Bacillati</taxon>
        <taxon>Bacillota</taxon>
        <taxon>Clostridia</taxon>
        <taxon>Lachnospirales</taxon>
        <taxon>Lachnospiraceae</taxon>
        <taxon>Enterocloster</taxon>
    </lineage>
</organism>
<dbReference type="Proteomes" id="UP001600894">
    <property type="component" value="Unassembled WGS sequence"/>
</dbReference>
<evidence type="ECO:0000313" key="3">
    <source>
        <dbReference type="EMBL" id="GAA6268173.1"/>
    </source>
</evidence>
<dbReference type="Gene3D" id="1.10.287.860">
    <property type="entry name" value="Nucleotidyltransferase"/>
    <property type="match status" value="1"/>
</dbReference>
<reference evidence="3 4" key="1">
    <citation type="submission" date="2024-04" db="EMBL/GenBank/DDBJ databases">
        <title>Defined microbial consortia suppress multidrug-resistant proinflammatory Enterobacteriaceae via ecological control.</title>
        <authorList>
            <person name="Furuichi M."/>
            <person name="Kawaguchi T."/>
            <person name="Pust M."/>
            <person name="Yasuma K."/>
            <person name="Plichta D."/>
            <person name="Hasegawa N."/>
            <person name="Ohya T."/>
            <person name="Bhattarai S."/>
            <person name="Sasajima S."/>
            <person name="Aoto Y."/>
            <person name="Tuganbaev T."/>
            <person name="Yaginuma M."/>
            <person name="Ueda M."/>
            <person name="Okahashi N."/>
            <person name="Amafuji K."/>
            <person name="Kiridooshi Y."/>
            <person name="Sugita K."/>
            <person name="Strazar M."/>
            <person name="Skelly A."/>
            <person name="Suda W."/>
            <person name="Hattori M."/>
            <person name="Nakamoto N."/>
            <person name="Caballero S."/>
            <person name="Norman J."/>
            <person name="Olle B."/>
            <person name="Tanoue T."/>
            <person name="Arita M."/>
            <person name="Bucci V."/>
            <person name="Atarashi K."/>
            <person name="Xavier R."/>
            <person name="Honda K."/>
        </authorList>
    </citation>
    <scope>NUCLEOTIDE SEQUENCE [LARGE SCALE GENOMIC DNA]</scope>
    <source>
        <strain evidence="4">f13</strain>
    </source>
</reference>
<dbReference type="PANTHER" id="PTHR47837:SF2">
    <property type="entry name" value="GTP PYROPHOSPHOKINASE YWAC"/>
    <property type="match status" value="1"/>
</dbReference>
<gene>
    <name evidence="3" type="ORF">F130042H8_12330</name>
</gene>
<dbReference type="InterPro" id="IPR043519">
    <property type="entry name" value="NT_sf"/>
</dbReference>
<proteinExistence type="predicted"/>
<feature type="domain" description="RelA/SpoT" evidence="2">
    <location>
        <begin position="74"/>
        <end position="195"/>
    </location>
</feature>
<dbReference type="CDD" id="cd05399">
    <property type="entry name" value="NT_Rel-Spo_like"/>
    <property type="match status" value="1"/>
</dbReference>
<sequence length="237" mass="27641">MNINLSPNSELHQSIVRVPDLVQVPDIWLDQARQFQQVMMHYTCAIREVKTKLEVLNDELSVKNQRNPIEMIKSRVKKPLSIVEKLQRRGLEVSLESMVKNLDDVAGVRIICSFVDDIYEVAEMLVRQDDVRVIAVKDYIKNPKPNGYRSYHMIIEVPVFFTDSKQFIRVEVQIRTIAMDFWASLDHELKYKKSFFDTDGEISGELKQCADVIAQTDEKMLEIRKRIEAQGVEVRRD</sequence>
<dbReference type="EMBL" id="BAABXL010000001">
    <property type="protein sequence ID" value="GAA6268173.1"/>
    <property type="molecule type" value="Genomic_DNA"/>
</dbReference>
<comment type="pathway">
    <text evidence="1">Purine metabolism; ppGpp biosynthesis; ppGpp from GTP: step 1/2.</text>
</comment>
<dbReference type="InterPro" id="IPR007685">
    <property type="entry name" value="RelA_SpoT"/>
</dbReference>
<dbReference type="SMART" id="SM00954">
    <property type="entry name" value="RelA_SpoT"/>
    <property type="match status" value="1"/>
</dbReference>
<evidence type="ECO:0000256" key="1">
    <source>
        <dbReference type="ARBA" id="ARBA00004976"/>
    </source>
</evidence>
<protein>
    <submittedName>
        <fullName evidence="3">GTP pyrophosphokinase family protein</fullName>
    </submittedName>
</protein>